<proteinExistence type="predicted"/>
<feature type="compositionally biased region" description="Polar residues" evidence="1">
    <location>
        <begin position="872"/>
        <end position="882"/>
    </location>
</feature>
<feature type="compositionally biased region" description="Low complexity" evidence="1">
    <location>
        <begin position="896"/>
        <end position="911"/>
    </location>
</feature>
<dbReference type="EMBL" id="LWDF02000012">
    <property type="protein sequence ID" value="KAE8260375.1"/>
    <property type="molecule type" value="Genomic_DNA"/>
</dbReference>
<feature type="compositionally biased region" description="Low complexity" evidence="1">
    <location>
        <begin position="795"/>
        <end position="812"/>
    </location>
</feature>
<dbReference type="Proteomes" id="UP000077521">
    <property type="component" value="Unassembled WGS sequence"/>
</dbReference>
<keyword evidence="3" id="KW-1185">Reference proteome</keyword>
<feature type="compositionally biased region" description="Basic and acidic residues" evidence="1">
    <location>
        <begin position="771"/>
        <end position="786"/>
    </location>
</feature>
<feature type="compositionally biased region" description="Low complexity" evidence="1">
    <location>
        <begin position="153"/>
        <end position="164"/>
    </location>
</feature>
<feature type="region of interest" description="Disordered" evidence="1">
    <location>
        <begin position="1054"/>
        <end position="1119"/>
    </location>
</feature>
<feature type="compositionally biased region" description="Polar residues" evidence="1">
    <location>
        <begin position="738"/>
        <end position="747"/>
    </location>
</feature>
<feature type="compositionally biased region" description="Gly residues" evidence="1">
    <location>
        <begin position="284"/>
        <end position="293"/>
    </location>
</feature>
<dbReference type="AlphaFoldDB" id="A0A177TSC7"/>
<reference evidence="2" key="1">
    <citation type="submission" date="2016-04" db="EMBL/GenBank/DDBJ databases">
        <authorList>
            <person name="Nguyen H.D."/>
            <person name="Samba Siva P."/>
            <person name="Cullis J."/>
            <person name="Levesque C.A."/>
            <person name="Hambleton S."/>
        </authorList>
    </citation>
    <scope>NUCLEOTIDE SEQUENCE</scope>
    <source>
        <strain evidence="2">DAOMC 236416</strain>
    </source>
</reference>
<feature type="compositionally biased region" description="Basic and acidic residues" evidence="1">
    <location>
        <begin position="559"/>
        <end position="578"/>
    </location>
</feature>
<reference evidence="2" key="2">
    <citation type="journal article" date="2019" name="IMA Fungus">
        <title>Genome sequencing and comparison of five Tilletia species to identify candidate genes for the detection of regulated species infecting wheat.</title>
        <authorList>
            <person name="Nguyen H.D.T."/>
            <person name="Sultana T."/>
            <person name="Kesanakurti P."/>
            <person name="Hambleton S."/>
        </authorList>
    </citation>
    <scope>NUCLEOTIDE SEQUENCE</scope>
    <source>
        <strain evidence="2">DAOMC 236416</strain>
    </source>
</reference>
<feature type="region of interest" description="Disordered" evidence="1">
    <location>
        <begin position="1"/>
        <end position="21"/>
    </location>
</feature>
<feature type="compositionally biased region" description="Low complexity" evidence="1">
    <location>
        <begin position="1139"/>
        <end position="1153"/>
    </location>
</feature>
<accession>A0A177TSC7</accession>
<feature type="region of interest" description="Disordered" evidence="1">
    <location>
        <begin position="143"/>
        <end position="165"/>
    </location>
</feature>
<comment type="caution">
    <text evidence="2">The sequence shown here is derived from an EMBL/GenBank/DDBJ whole genome shotgun (WGS) entry which is preliminary data.</text>
</comment>
<feature type="compositionally biased region" description="Polar residues" evidence="1">
    <location>
        <begin position="534"/>
        <end position="550"/>
    </location>
</feature>
<evidence type="ECO:0000256" key="1">
    <source>
        <dbReference type="SAM" id="MobiDB-lite"/>
    </source>
</evidence>
<feature type="region of interest" description="Disordered" evidence="1">
    <location>
        <begin position="269"/>
        <end position="882"/>
    </location>
</feature>
<feature type="compositionally biased region" description="Polar residues" evidence="1">
    <location>
        <begin position="618"/>
        <end position="660"/>
    </location>
</feature>
<feature type="region of interest" description="Disordered" evidence="1">
    <location>
        <begin position="896"/>
        <end position="934"/>
    </location>
</feature>
<feature type="region of interest" description="Disordered" evidence="1">
    <location>
        <begin position="195"/>
        <end position="248"/>
    </location>
</feature>
<feature type="compositionally biased region" description="Polar residues" evidence="1">
    <location>
        <begin position="486"/>
        <end position="497"/>
    </location>
</feature>
<evidence type="ECO:0000313" key="3">
    <source>
        <dbReference type="Proteomes" id="UP000077521"/>
    </source>
</evidence>
<feature type="compositionally biased region" description="Low complexity" evidence="1">
    <location>
        <begin position="681"/>
        <end position="692"/>
    </location>
</feature>
<feature type="compositionally biased region" description="Low complexity" evidence="1">
    <location>
        <begin position="1060"/>
        <end position="1095"/>
    </location>
</feature>
<feature type="compositionally biased region" description="Low complexity" evidence="1">
    <location>
        <begin position="1198"/>
        <end position="1225"/>
    </location>
</feature>
<feature type="compositionally biased region" description="Polar residues" evidence="1">
    <location>
        <begin position="835"/>
        <end position="864"/>
    </location>
</feature>
<feature type="compositionally biased region" description="Polar residues" evidence="1">
    <location>
        <begin position="436"/>
        <end position="447"/>
    </location>
</feature>
<sequence length="1237" mass="130116">MADFYFRSGGPPSFSMGSPHPSPVRQGIYLRGPDRRSRLIQLPATFAALIEKAAFIFDIDRNIYDVLIVLAEEEDCEIEEDSLPVLHDRERLLVKAIPRNQTDPGMLGYQSQNAIAGPSHRLELPAIEPPPAPFPTLLDLPPDLSHDNMLVPSSASQQGQTATSLPSVMKVKTCPNQNQAARTAKEITTAHTSLNSAHGVASSARSPTALPTASTGSSTTSSGATVPTRRKRDIRKERKKHAERTIAREKAAIEAEEAAAAAAAAARADASSSSSQGQSIQSIGGKGEAGGTLNGDQSRRRISFVGLPDESEESSEAGQKEKGLPSDGSTMAKNEIAVSPSGNALKAVWDPDDSGEESQESPAKKRKLNAEAALASRRQQQPLPPSQQEQQQRQAPPQRQLEQVQPQPQQVPQQSKHEGEQGMQLPVRHSDEHRGSQQLRVQDQLPSEAQIRRIDEPQQSGTGILSTRQKGKAKETSPEKAAVGSGSANDSSPSMPSAQGRVRSASYKAVTSQPSSDNIIEISEDSEEEEFTGISPTRHYSSQSPSQSPNKLVLPRGRPPVDPEKRAEYERIKEEIKRQKLTSPDTIMSPAASQERRRYSSPSKAGSHTGGRLPSLLGKNTSGSASSSQPIQTSHPGKNTSGSAPSSQPIQTSHPSTTSEDVVGETPPGSPVLQQSVDIVLPPTRRLQLQQLPTPPPSRQAPKKAPASRGGVGANEHITGTIRHSEIGPKLTAMDIDSGSNGANLPTSDEPVAMDVDSGPVEASASASNEGAKKGKQAETAKEDQLIRSSTNLMAAAAASAANRASLPAQASTPAKKSDTNAESTSSVVRVEIPISTTMTGVSTPPASRQPVSAPMSGQASSKPMSLPVANATPSSSTVQASSVAMPSTVGVWSATAKVSHSQSSSQASPARQDESARHPAHSRSETVSSPPVATPSMSLEIAYQAASNLVEQVVNHPSNDFINGKSIRDFSRFVNEHPEGRINLLVIRKRVETRYYHGPRYAEWQTENAPLFNFAAELNRSWENMRAFFGPESRQAKSVSELQTFSSRMLDEWTKSKKSQGSRSSSGAVTASTGSVSGSGSAGASTNGASASNGSGAGLTADGNGRNKRSGNTLGRSTPVLDAKAIQSAARNGGQLPSALGLSMSTSSSQGSNGAGGPRAKGTTSTSTESDTSSGSQAWQSWIAKTMPGKLLNKALGTSQANTSSGSSGSGTASNEQNSSDSSSTVDVRALSWKDA</sequence>
<organism evidence="2 3">
    <name type="scientific">Tilletia indica</name>
    <dbReference type="NCBI Taxonomy" id="43049"/>
    <lineage>
        <taxon>Eukaryota</taxon>
        <taxon>Fungi</taxon>
        <taxon>Dikarya</taxon>
        <taxon>Basidiomycota</taxon>
        <taxon>Ustilaginomycotina</taxon>
        <taxon>Exobasidiomycetes</taxon>
        <taxon>Tilletiales</taxon>
        <taxon>Tilletiaceae</taxon>
        <taxon>Tilletia</taxon>
    </lineage>
</organism>
<feature type="compositionally biased region" description="Low complexity" evidence="1">
    <location>
        <begin position="206"/>
        <end position="227"/>
    </location>
</feature>
<feature type="compositionally biased region" description="Low complexity" evidence="1">
    <location>
        <begin position="375"/>
        <end position="414"/>
    </location>
</feature>
<gene>
    <name evidence="2" type="ORF">A4X13_0g370</name>
</gene>
<feature type="compositionally biased region" description="Basic residues" evidence="1">
    <location>
        <begin position="228"/>
        <end position="242"/>
    </location>
</feature>
<feature type="compositionally biased region" description="Low complexity" evidence="1">
    <location>
        <begin position="1164"/>
        <end position="1177"/>
    </location>
</feature>
<feature type="compositionally biased region" description="Polar residues" evidence="1">
    <location>
        <begin position="457"/>
        <end position="468"/>
    </location>
</feature>
<protein>
    <submittedName>
        <fullName evidence="2">Uncharacterized protein</fullName>
    </submittedName>
</protein>
<feature type="compositionally biased region" description="Low complexity" evidence="1">
    <location>
        <begin position="269"/>
        <end position="283"/>
    </location>
</feature>
<feature type="compositionally biased region" description="Acidic residues" evidence="1">
    <location>
        <begin position="522"/>
        <end position="531"/>
    </location>
</feature>
<evidence type="ECO:0000313" key="2">
    <source>
        <dbReference type="EMBL" id="KAE8260375.1"/>
    </source>
</evidence>
<feature type="compositionally biased region" description="Acidic residues" evidence="1">
    <location>
        <begin position="350"/>
        <end position="359"/>
    </location>
</feature>
<feature type="region of interest" description="Disordered" evidence="1">
    <location>
        <begin position="1135"/>
        <end position="1237"/>
    </location>
</feature>
<name>A0A177TSC7_9BASI</name>
<feature type="compositionally biased region" description="Low complexity" evidence="1">
    <location>
        <begin position="8"/>
        <end position="19"/>
    </location>
</feature>